<evidence type="ECO:0000313" key="1">
    <source>
        <dbReference type="EMBL" id="NYD54320.1"/>
    </source>
</evidence>
<dbReference type="RefSeq" id="WP_179432544.1">
    <property type="nucleotide sequence ID" value="NZ_BAABLC010000001.1"/>
</dbReference>
<proteinExistence type="predicted"/>
<reference evidence="1 2" key="1">
    <citation type="submission" date="2020-07" db="EMBL/GenBank/DDBJ databases">
        <title>Sequencing the genomes of 1000 actinobacteria strains.</title>
        <authorList>
            <person name="Klenk H.-P."/>
        </authorList>
    </citation>
    <scope>NUCLEOTIDE SEQUENCE [LARGE SCALE GENOMIC DNA]</scope>
    <source>
        <strain evidence="1 2">DSM 22185</strain>
    </source>
</reference>
<keyword evidence="2" id="KW-1185">Reference proteome</keyword>
<name>A0A7Y9EWF1_9MICO</name>
<accession>A0A7Y9EWF1</accession>
<dbReference type="EMBL" id="JACCBH010000001">
    <property type="protein sequence ID" value="NYD54320.1"/>
    <property type="molecule type" value="Genomic_DNA"/>
</dbReference>
<comment type="caution">
    <text evidence="1">The sequence shown here is derived from an EMBL/GenBank/DDBJ whole genome shotgun (WGS) entry which is preliminary data.</text>
</comment>
<protein>
    <submittedName>
        <fullName evidence="1">Uncharacterized protein</fullName>
    </submittedName>
</protein>
<evidence type="ECO:0000313" key="2">
    <source>
        <dbReference type="Proteomes" id="UP000552045"/>
    </source>
</evidence>
<organism evidence="1 2">
    <name type="scientific">Microbacterium pseudoresistens</name>
    <dbReference type="NCBI Taxonomy" id="640634"/>
    <lineage>
        <taxon>Bacteria</taxon>
        <taxon>Bacillati</taxon>
        <taxon>Actinomycetota</taxon>
        <taxon>Actinomycetes</taxon>
        <taxon>Micrococcales</taxon>
        <taxon>Microbacteriaceae</taxon>
        <taxon>Microbacterium</taxon>
    </lineage>
</organism>
<sequence>MMQGRGAALAFWDDVLPPMPQAMADEHVGIVAESLAAGGGVAFPHR</sequence>
<gene>
    <name evidence="1" type="ORF">BKA02_001375</name>
</gene>
<dbReference type="Proteomes" id="UP000552045">
    <property type="component" value="Unassembled WGS sequence"/>
</dbReference>
<dbReference type="AlphaFoldDB" id="A0A7Y9EWF1"/>